<comment type="caution">
    <text evidence="1">The sequence shown here is derived from an EMBL/GenBank/DDBJ whole genome shotgun (WGS) entry which is preliminary data.</text>
</comment>
<organism evidence="1 2">
    <name type="scientific">Mageeibacillus indolicus</name>
    <dbReference type="NCBI Taxonomy" id="884684"/>
    <lineage>
        <taxon>Bacteria</taxon>
        <taxon>Bacillati</taxon>
        <taxon>Bacillota</taxon>
        <taxon>Clostridia</taxon>
        <taxon>Eubacteriales</taxon>
        <taxon>Oscillospiraceae</taxon>
        <taxon>Mageeibacillus</taxon>
    </lineage>
</organism>
<reference evidence="2" key="1">
    <citation type="submission" date="2017-04" db="EMBL/GenBank/DDBJ databases">
        <authorList>
            <person name="Bumgarner R.E."/>
            <person name="Fredricks D.N."/>
            <person name="Srinivasan S."/>
        </authorList>
    </citation>
    <scope>NUCLEOTIDE SEQUENCE [LARGE SCALE GENOMIC DNA]</scope>
    <source>
        <strain evidence="2">KA00405</strain>
    </source>
</reference>
<proteinExistence type="predicted"/>
<sequence length="286" mass="32437">METNIVKCDEGYQLELQGQPVAKISTERNPYHLQNCYLKFDQAELTAWEKACQAQHEQHAQHAQHEGEELFDLFRYIATAENSPLQVMLSSREKEKAEFLAAHGFKKLRMCYEVSVKQSDLKPEVICRSERTGGTGRTRETGRNERTEGECVSIKRAIAGEAAYAACGELLYEYYRATHAPISPLTVSLEQFLEDLPIEVFYSGTNGQVSQAAFVEENEIAYVCSRDMDKFTAFAQNVVDKLFKSYQSIFFEADDVDPAGMALKGLFAVAEQETFDTWVYRVAKLN</sequence>
<name>A0A2J8B208_9FIRM</name>
<dbReference type="EMBL" id="NBZD01000002">
    <property type="protein sequence ID" value="PNH18809.1"/>
    <property type="molecule type" value="Genomic_DNA"/>
</dbReference>
<dbReference type="Proteomes" id="UP000236394">
    <property type="component" value="Unassembled WGS sequence"/>
</dbReference>
<accession>A0A2J8B208</accession>
<gene>
    <name evidence="1" type="ORF">B7R76_04455</name>
</gene>
<dbReference type="RefSeq" id="WP_102892481.1">
    <property type="nucleotide sequence ID" value="NZ_NBZD01000002.1"/>
</dbReference>
<dbReference type="AlphaFoldDB" id="A0A2J8B208"/>
<protein>
    <submittedName>
        <fullName evidence="1">Uncharacterized protein</fullName>
    </submittedName>
</protein>
<evidence type="ECO:0000313" key="2">
    <source>
        <dbReference type="Proteomes" id="UP000236394"/>
    </source>
</evidence>
<evidence type="ECO:0000313" key="1">
    <source>
        <dbReference type="EMBL" id="PNH18809.1"/>
    </source>
</evidence>